<evidence type="ECO:0000313" key="2">
    <source>
        <dbReference type="Proteomes" id="UP001054837"/>
    </source>
</evidence>
<proteinExistence type="predicted"/>
<dbReference type="EMBL" id="BPLQ01011146">
    <property type="protein sequence ID" value="GIY55961.1"/>
    <property type="molecule type" value="Genomic_DNA"/>
</dbReference>
<name>A0AAV4UDU4_9ARAC</name>
<sequence>MSSKGILGAAFILISHNVLSPLKNAHRRQLQVQGKSSQQTTSLDDLGLRFRKSSFPLTALEPGMAVRAGDDSPLSSLSALGIPPRLHCRLRERDFCRDVR</sequence>
<accession>A0AAV4UDU4</accession>
<organism evidence="1 2">
    <name type="scientific">Caerostris darwini</name>
    <dbReference type="NCBI Taxonomy" id="1538125"/>
    <lineage>
        <taxon>Eukaryota</taxon>
        <taxon>Metazoa</taxon>
        <taxon>Ecdysozoa</taxon>
        <taxon>Arthropoda</taxon>
        <taxon>Chelicerata</taxon>
        <taxon>Arachnida</taxon>
        <taxon>Araneae</taxon>
        <taxon>Araneomorphae</taxon>
        <taxon>Entelegynae</taxon>
        <taxon>Araneoidea</taxon>
        <taxon>Araneidae</taxon>
        <taxon>Caerostris</taxon>
    </lineage>
</organism>
<comment type="caution">
    <text evidence="1">The sequence shown here is derived from an EMBL/GenBank/DDBJ whole genome shotgun (WGS) entry which is preliminary data.</text>
</comment>
<gene>
    <name evidence="1" type="ORF">CDAR_13521</name>
</gene>
<dbReference type="AlphaFoldDB" id="A0AAV4UDU4"/>
<reference evidence="1 2" key="1">
    <citation type="submission" date="2021-06" db="EMBL/GenBank/DDBJ databases">
        <title>Caerostris darwini draft genome.</title>
        <authorList>
            <person name="Kono N."/>
            <person name="Arakawa K."/>
        </authorList>
    </citation>
    <scope>NUCLEOTIDE SEQUENCE [LARGE SCALE GENOMIC DNA]</scope>
</reference>
<evidence type="ECO:0000313" key="1">
    <source>
        <dbReference type="EMBL" id="GIY55961.1"/>
    </source>
</evidence>
<protein>
    <submittedName>
        <fullName evidence="1">Uncharacterized protein</fullName>
    </submittedName>
</protein>
<keyword evidence="2" id="KW-1185">Reference proteome</keyword>
<dbReference type="Proteomes" id="UP001054837">
    <property type="component" value="Unassembled WGS sequence"/>
</dbReference>